<dbReference type="SUPFAM" id="SSF52540">
    <property type="entry name" value="P-loop containing nucleoside triphosphate hydrolases"/>
    <property type="match status" value="1"/>
</dbReference>
<reference evidence="15" key="1">
    <citation type="submission" date="2025-08" db="UniProtKB">
        <authorList>
            <consortium name="Ensembl"/>
        </authorList>
    </citation>
    <scope>IDENTIFICATION</scope>
</reference>
<dbReference type="Gene3D" id="3.40.50.300">
    <property type="entry name" value="P-loop containing nucleotide triphosphate hydrolases"/>
    <property type="match status" value="1"/>
</dbReference>
<dbReference type="CDD" id="cd01850">
    <property type="entry name" value="CDC_Septin"/>
    <property type="match status" value="1"/>
</dbReference>
<evidence type="ECO:0000256" key="7">
    <source>
        <dbReference type="ARBA" id="ARBA00022838"/>
    </source>
</evidence>
<organism evidence="15 16">
    <name type="scientific">Eptatretus burgeri</name>
    <name type="common">Inshore hagfish</name>
    <dbReference type="NCBI Taxonomy" id="7764"/>
    <lineage>
        <taxon>Eukaryota</taxon>
        <taxon>Metazoa</taxon>
        <taxon>Chordata</taxon>
        <taxon>Craniata</taxon>
        <taxon>Vertebrata</taxon>
        <taxon>Cyclostomata</taxon>
        <taxon>Myxini</taxon>
        <taxon>Myxiniformes</taxon>
        <taxon>Myxinidae</taxon>
        <taxon>Eptatretinae</taxon>
        <taxon>Eptatretus</taxon>
    </lineage>
</organism>
<dbReference type="InterPro" id="IPR027417">
    <property type="entry name" value="P-loop_NTPase"/>
</dbReference>
<keyword evidence="5" id="KW-0132">Cell division</keyword>
<evidence type="ECO:0000256" key="1">
    <source>
        <dbReference type="ARBA" id="ARBA00004214"/>
    </source>
</evidence>
<comment type="similarity">
    <text evidence="12">Belongs to the TRAFAC class TrmE-Era-EngA-EngB-Septin-like GTPase superfamily. Septin GTPase family.</text>
</comment>
<accession>A0A8C4PYG8</accession>
<evidence type="ECO:0000256" key="11">
    <source>
        <dbReference type="PIRSR" id="PIRSR006698-2"/>
    </source>
</evidence>
<dbReference type="AlphaFoldDB" id="A0A8C4PYG8"/>
<name>A0A8C4PYG8_EPTBU</name>
<evidence type="ECO:0000256" key="6">
    <source>
        <dbReference type="ARBA" id="ARBA00022741"/>
    </source>
</evidence>
<dbReference type="PROSITE" id="PS51719">
    <property type="entry name" value="G_SEPTIN"/>
    <property type="match status" value="1"/>
</dbReference>
<protein>
    <recommendedName>
        <fullName evidence="4">Septin-7</fullName>
    </recommendedName>
</protein>
<keyword evidence="9 11" id="KW-0342">GTP-binding</keyword>
<dbReference type="GO" id="GO:0000776">
    <property type="term" value="C:kinetochore"/>
    <property type="evidence" value="ECO:0007669"/>
    <property type="project" value="UniProtKB-KW"/>
</dbReference>
<reference evidence="15" key="2">
    <citation type="submission" date="2025-09" db="UniProtKB">
        <authorList>
            <consortium name="Ensembl"/>
        </authorList>
    </citation>
    <scope>IDENTIFICATION</scope>
</reference>
<dbReference type="OMA" id="QTHEIHY"/>
<keyword evidence="6 11" id="KW-0547">Nucleotide-binding</keyword>
<keyword evidence="16" id="KW-1185">Reference proteome</keyword>
<dbReference type="Proteomes" id="UP000694388">
    <property type="component" value="Unplaced"/>
</dbReference>
<dbReference type="FunFam" id="3.40.50.300:FF:000162">
    <property type="entry name" value="septin-7 isoform X1"/>
    <property type="match status" value="1"/>
</dbReference>
<dbReference type="Pfam" id="PF00735">
    <property type="entry name" value="Septin"/>
    <property type="match status" value="1"/>
</dbReference>
<evidence type="ECO:0000256" key="4">
    <source>
        <dbReference type="ARBA" id="ARBA00018906"/>
    </source>
</evidence>
<evidence type="ECO:0000313" key="16">
    <source>
        <dbReference type="Proteomes" id="UP000694388"/>
    </source>
</evidence>
<feature type="domain" description="Septin-type G" evidence="14">
    <location>
        <begin position="24"/>
        <end position="298"/>
    </location>
</feature>
<dbReference type="InterPro" id="IPR030379">
    <property type="entry name" value="G_SEPTIN_dom"/>
</dbReference>
<dbReference type="GeneTree" id="ENSGT00940000157152"/>
<evidence type="ECO:0000313" key="15">
    <source>
        <dbReference type="Ensembl" id="ENSEBUP00000005713.1"/>
    </source>
</evidence>
<evidence type="ECO:0000259" key="14">
    <source>
        <dbReference type="PROSITE" id="PS51719"/>
    </source>
</evidence>
<keyword evidence="8 13" id="KW-0175">Coiled coil</keyword>
<evidence type="ECO:0000256" key="10">
    <source>
        <dbReference type="ARBA" id="ARBA00023306"/>
    </source>
</evidence>
<keyword evidence="7" id="KW-0995">Kinetochore</keyword>
<evidence type="ECO:0000256" key="8">
    <source>
        <dbReference type="ARBA" id="ARBA00023054"/>
    </source>
</evidence>
<dbReference type="PANTHER" id="PTHR18884">
    <property type="entry name" value="SEPTIN"/>
    <property type="match status" value="1"/>
</dbReference>
<dbReference type="GO" id="GO:0005856">
    <property type="term" value="C:cytoskeleton"/>
    <property type="evidence" value="ECO:0007669"/>
    <property type="project" value="UniProtKB-ARBA"/>
</dbReference>
<sequence length="346" mass="39741">MTENKEYVGFSALPGQVHRKTVKKGFEFTLMVVGESGLGKSTLINSLFLTDLYKDRKVPTAEERIEPTVSLEDHTMDFEEKGVRMRLTIIDTPGFADSVNNTNCWDTVVKCVEDRLGKYLHDESGLNRRHINDSRVHCCLYFISPFGRGLRPVDVACLTALHDRVNILPVIGKADCLTYTELRALKQQVRDDLERHSIRTYEFPDCDSEEEDEEYKIENQKLKESVPFAVVGSNMVVEVNGRKVRGRLYPWGIVEVENMLHSESATLRSVLVQTHTQDLKDSTAEHHYEAFRSQRLQMPNTKNGDIPPTTDEMIQQKEQELKKMQALLSNMQEKLNKQHVEDELQL</sequence>
<dbReference type="InterPro" id="IPR016491">
    <property type="entry name" value="Septin"/>
</dbReference>
<dbReference type="PIRSF" id="PIRSF006698">
    <property type="entry name" value="Septin"/>
    <property type="match status" value="1"/>
</dbReference>
<feature type="coiled-coil region" evidence="13">
    <location>
        <begin position="314"/>
        <end position="341"/>
    </location>
</feature>
<evidence type="ECO:0000256" key="13">
    <source>
        <dbReference type="SAM" id="Coils"/>
    </source>
</evidence>
<dbReference type="GO" id="GO:0051301">
    <property type="term" value="P:cell division"/>
    <property type="evidence" value="ECO:0007669"/>
    <property type="project" value="UniProtKB-KW"/>
</dbReference>
<keyword evidence="10" id="KW-0131">Cell cycle</keyword>
<feature type="site" description="Important for dimerization" evidence="11">
    <location>
        <position position="146"/>
    </location>
</feature>
<evidence type="ECO:0000256" key="9">
    <source>
        <dbReference type="ARBA" id="ARBA00023134"/>
    </source>
</evidence>
<dbReference type="Ensembl" id="ENSEBUT00000006156.1">
    <property type="protein sequence ID" value="ENSEBUP00000005713.1"/>
    <property type="gene ID" value="ENSEBUG00000003857.1"/>
</dbReference>
<comment type="subcellular location">
    <subcellularLocation>
        <location evidence="3">Chromosome</location>
        <location evidence="3">Centromere</location>
        <location evidence="3">Kinetochore</location>
    </subcellularLocation>
    <subcellularLocation>
        <location evidence="2">Cleavage furrow</location>
    </subcellularLocation>
    <subcellularLocation>
        <location evidence="1">Midbody</location>
    </subcellularLocation>
</comment>
<dbReference type="GO" id="GO:0032154">
    <property type="term" value="C:cleavage furrow"/>
    <property type="evidence" value="ECO:0007669"/>
    <property type="project" value="UniProtKB-SubCell"/>
</dbReference>
<dbReference type="GO" id="GO:0005525">
    <property type="term" value="F:GTP binding"/>
    <property type="evidence" value="ECO:0007669"/>
    <property type="project" value="UniProtKB-KW"/>
</dbReference>
<dbReference type="GO" id="GO:0030496">
    <property type="term" value="C:midbody"/>
    <property type="evidence" value="ECO:0007669"/>
    <property type="project" value="UniProtKB-SubCell"/>
</dbReference>
<evidence type="ECO:0000256" key="5">
    <source>
        <dbReference type="ARBA" id="ARBA00022618"/>
    </source>
</evidence>
<proteinExistence type="inferred from homology"/>
<evidence type="ECO:0000256" key="12">
    <source>
        <dbReference type="RuleBase" id="RU004560"/>
    </source>
</evidence>
<evidence type="ECO:0000256" key="3">
    <source>
        <dbReference type="ARBA" id="ARBA00004629"/>
    </source>
</evidence>
<evidence type="ECO:0000256" key="2">
    <source>
        <dbReference type="ARBA" id="ARBA00004626"/>
    </source>
</evidence>